<sequence length="99" mass="10586">MNSLHSLENGTVSITNNQTHSSWVPVAVLFRFEAAVTGTVTITRETGGTSFQLATVDLSGNQSATWIPEAAYQFNLNDVLTITSTATNGTVEIIRKAAQ</sequence>
<dbReference type="Proteomes" id="UP000464954">
    <property type="component" value="Chromosome"/>
</dbReference>
<keyword evidence="2" id="KW-1185">Reference proteome</keyword>
<gene>
    <name evidence="1" type="ORF">GT409_03015</name>
</gene>
<reference evidence="1 2" key="1">
    <citation type="submission" date="2020-01" db="EMBL/GenBank/DDBJ databases">
        <title>Ponticoccus aerotolerans gen. nov., sp. nov., an anaerobic bacterium and proposal of Ponticoccusceae fam. nov., Ponticoccusles ord. nov. and Ponticoccuse classis nov. in the phylum Kiritimatiellaeota.</title>
        <authorList>
            <person name="Zhou L.Y."/>
            <person name="Du Z.J."/>
        </authorList>
    </citation>
    <scope>NUCLEOTIDE SEQUENCE [LARGE SCALE GENOMIC DNA]</scope>
    <source>
        <strain evidence="1 2">S-5007</strain>
    </source>
</reference>
<protein>
    <submittedName>
        <fullName evidence="1">Uncharacterized protein</fullName>
    </submittedName>
</protein>
<name>A0A6P1M7C8_9BACT</name>
<evidence type="ECO:0000313" key="1">
    <source>
        <dbReference type="EMBL" id="QHI68464.1"/>
    </source>
</evidence>
<dbReference type="AlphaFoldDB" id="A0A6P1M7C8"/>
<dbReference type="EMBL" id="CP047593">
    <property type="protein sequence ID" value="QHI68464.1"/>
    <property type="molecule type" value="Genomic_DNA"/>
</dbReference>
<evidence type="ECO:0000313" key="2">
    <source>
        <dbReference type="Proteomes" id="UP000464954"/>
    </source>
</evidence>
<organism evidence="1 2">
    <name type="scientific">Tichowtungia aerotolerans</name>
    <dbReference type="NCBI Taxonomy" id="2697043"/>
    <lineage>
        <taxon>Bacteria</taxon>
        <taxon>Pseudomonadati</taxon>
        <taxon>Kiritimatiellota</taxon>
        <taxon>Tichowtungiia</taxon>
        <taxon>Tichowtungiales</taxon>
        <taxon>Tichowtungiaceae</taxon>
        <taxon>Tichowtungia</taxon>
    </lineage>
</organism>
<dbReference type="RefSeq" id="WP_160626810.1">
    <property type="nucleotide sequence ID" value="NZ_CP047593.1"/>
</dbReference>
<dbReference type="KEGG" id="taer:GT409_03015"/>
<accession>A0A6P1M7C8</accession>
<proteinExistence type="predicted"/>